<evidence type="ECO:0000313" key="4">
    <source>
        <dbReference type="Proteomes" id="UP000078576"/>
    </source>
</evidence>
<dbReference type="PANTHER" id="PTHR10151:SF120">
    <property type="entry name" value="BIS(5'-ADENOSYL)-TRIPHOSPHATASE"/>
    <property type="match status" value="1"/>
</dbReference>
<dbReference type="SUPFAM" id="SSF53649">
    <property type="entry name" value="Alkaline phosphatase-like"/>
    <property type="match status" value="1"/>
</dbReference>
<dbReference type="AlphaFoldDB" id="A0A194V1D7"/>
<evidence type="ECO:0000313" key="3">
    <source>
        <dbReference type="EMBL" id="KUI57671.1"/>
    </source>
</evidence>
<keyword evidence="4" id="KW-1185">Reference proteome</keyword>
<feature type="compositionally biased region" description="Basic and acidic residues" evidence="1">
    <location>
        <begin position="73"/>
        <end position="86"/>
    </location>
</feature>
<feature type="region of interest" description="Disordered" evidence="1">
    <location>
        <begin position="1"/>
        <end position="171"/>
    </location>
</feature>
<feature type="transmembrane region" description="Helical" evidence="2">
    <location>
        <begin position="220"/>
        <end position="239"/>
    </location>
</feature>
<dbReference type="InterPro" id="IPR002591">
    <property type="entry name" value="Phosphodiest/P_Trfase"/>
</dbReference>
<evidence type="ECO:0000256" key="1">
    <source>
        <dbReference type="SAM" id="MobiDB-lite"/>
    </source>
</evidence>
<dbReference type="CDD" id="cd16018">
    <property type="entry name" value="Enpp"/>
    <property type="match status" value="1"/>
</dbReference>
<proteinExistence type="predicted"/>
<evidence type="ECO:0008006" key="5">
    <source>
        <dbReference type="Google" id="ProtNLM"/>
    </source>
</evidence>
<dbReference type="GO" id="GO:0017111">
    <property type="term" value="F:ribonucleoside triphosphate phosphatase activity"/>
    <property type="evidence" value="ECO:0007669"/>
    <property type="project" value="TreeGrafter"/>
</dbReference>
<feature type="compositionally biased region" description="Low complexity" evidence="1">
    <location>
        <begin position="7"/>
        <end position="18"/>
    </location>
</feature>
<feature type="compositionally biased region" description="Basic and acidic residues" evidence="1">
    <location>
        <begin position="22"/>
        <end position="34"/>
    </location>
</feature>
<dbReference type="GO" id="GO:0047429">
    <property type="term" value="F:nucleoside triphosphate diphosphatase activity"/>
    <property type="evidence" value="ECO:0007669"/>
    <property type="project" value="TreeGrafter"/>
</dbReference>
<organism evidence="3 4">
    <name type="scientific">Cytospora mali</name>
    <name type="common">Apple Valsa canker fungus</name>
    <name type="synonym">Valsa mali</name>
    <dbReference type="NCBI Taxonomy" id="578113"/>
    <lineage>
        <taxon>Eukaryota</taxon>
        <taxon>Fungi</taxon>
        <taxon>Dikarya</taxon>
        <taxon>Ascomycota</taxon>
        <taxon>Pezizomycotina</taxon>
        <taxon>Sordariomycetes</taxon>
        <taxon>Sordariomycetidae</taxon>
        <taxon>Diaporthales</taxon>
        <taxon>Cytosporaceae</taxon>
        <taxon>Cytospora</taxon>
    </lineage>
</organism>
<feature type="compositionally biased region" description="Basic and acidic residues" evidence="1">
    <location>
        <begin position="43"/>
        <end position="61"/>
    </location>
</feature>
<dbReference type="FunFam" id="3.30.1360.180:FF:000003">
    <property type="entry name" value="Type I phosphodiesterase/nucleotide pyrophosphatase family protein"/>
    <property type="match status" value="1"/>
</dbReference>
<name>A0A194V1D7_CYTMA</name>
<feature type="compositionally biased region" description="Low complexity" evidence="1">
    <location>
        <begin position="87"/>
        <end position="101"/>
    </location>
</feature>
<dbReference type="InterPro" id="IPR017850">
    <property type="entry name" value="Alkaline_phosphatase_core_sf"/>
</dbReference>
<keyword evidence="2" id="KW-0472">Membrane</keyword>
<evidence type="ECO:0000256" key="2">
    <source>
        <dbReference type="SAM" id="Phobius"/>
    </source>
</evidence>
<dbReference type="GO" id="GO:0009141">
    <property type="term" value="P:nucleoside triphosphate metabolic process"/>
    <property type="evidence" value="ECO:0007669"/>
    <property type="project" value="TreeGrafter"/>
</dbReference>
<keyword evidence="2" id="KW-0812">Transmembrane</keyword>
<feature type="compositionally biased region" description="Basic and acidic residues" evidence="1">
    <location>
        <begin position="155"/>
        <end position="164"/>
    </location>
</feature>
<dbReference type="OrthoDB" id="415411at2759"/>
<accession>A0A194V1D7</accession>
<protein>
    <recommendedName>
        <fullName evidence="5">Pyrophosphatase/phosphodiesterase</fullName>
    </recommendedName>
</protein>
<dbReference type="STRING" id="694573.A0A194V1D7"/>
<dbReference type="Gene3D" id="3.40.720.10">
    <property type="entry name" value="Alkaline Phosphatase, subunit A"/>
    <property type="match status" value="1"/>
</dbReference>
<reference evidence="4" key="1">
    <citation type="submission" date="2014-12" db="EMBL/GenBank/DDBJ databases">
        <title>Genome Sequence of Valsa Canker Pathogens Uncovers a Specific Adaption of Colonization on Woody Bark.</title>
        <authorList>
            <person name="Yin Z."/>
            <person name="Liu H."/>
            <person name="Gao X."/>
            <person name="Li Z."/>
            <person name="Song N."/>
            <person name="Ke X."/>
            <person name="Dai Q."/>
            <person name="Wu Y."/>
            <person name="Sun Y."/>
            <person name="Xu J.-R."/>
            <person name="Kang Z.K."/>
            <person name="Wang L."/>
            <person name="Huang L."/>
        </authorList>
    </citation>
    <scope>NUCLEOTIDE SEQUENCE [LARGE SCALE GENOMIC DNA]</scope>
    <source>
        <strain evidence="4">SXYL134</strain>
    </source>
</reference>
<feature type="compositionally biased region" description="Basic and acidic residues" evidence="1">
    <location>
        <begin position="115"/>
        <end position="126"/>
    </location>
</feature>
<dbReference type="Gene3D" id="3.30.1360.180">
    <property type="match status" value="1"/>
</dbReference>
<feature type="compositionally biased region" description="Basic residues" evidence="1">
    <location>
        <begin position="145"/>
        <end position="154"/>
    </location>
</feature>
<keyword evidence="2" id="KW-1133">Transmembrane helix</keyword>
<dbReference type="Pfam" id="PF01663">
    <property type="entry name" value="Phosphodiest"/>
    <property type="match status" value="1"/>
</dbReference>
<gene>
    <name evidence="3" type="ORF">VP1G_04951</name>
</gene>
<dbReference type="PANTHER" id="PTHR10151">
    <property type="entry name" value="ECTONUCLEOTIDE PYROPHOSPHATASE/PHOSPHODIESTERASE"/>
    <property type="match status" value="1"/>
</dbReference>
<dbReference type="EMBL" id="KN714702">
    <property type="protein sequence ID" value="KUI57671.1"/>
    <property type="molecule type" value="Genomic_DNA"/>
</dbReference>
<dbReference type="Proteomes" id="UP000078576">
    <property type="component" value="Unassembled WGS sequence"/>
</dbReference>
<sequence length="688" mass="77845">MPLLQPLNRSKSNNSLLSVQSHDPDASSMDRSDQESDSEDDERQARARNSRELRAHDRIVLLEEEEMDQLVIEARRRQERERERRGSSSQRRGSTFQRRGSNLSLPIPMRLFSKTRSDDSRSRSPADKAMIQEESMEDLNAEMRKQRRQRRKEKKERLMDKAQEGEDGELMYEMEEGHMKEGSLTGSSDREDSDELDRRGLLHLTDVKTQRTKDRRRWNFIYAAIAAAFAALAFVAWRLSIKPTTTFKPLPLVSNGTALFAPTTIIISLDGFRADFLQKGLTPRLNALVKEGVSPLYMYPSFPSVTFPNHFTLASGLYPEAHGIVGNSFWDPKLQEEFFYTDTNVSMQSKWWNGEPFWVTAEKQGVRSAIHMWPGSEAHIGGGAEPAFIDNYNGKETLSNKVARVLEFLDLPGTEDPDITAAEMRPQLIAAYVPNVDADGHNFGPNSTEIRATISSVDQMLDEIFLGLELRNLTDIVNVIVVSDHGMATTDISRMIQMDDLVDLSKVAHIDGWPLVGLRPKNPVDLQDMYEGLAEKARTNPNFDVYLRDVNMPERYHFSQNDRIAPLWIIPKAGWAIVTREEFDIAEAKANNLVYHPRGLHGYDHQDPLMRAIFIARGPAFPHLPGSKLEPFQNIEVYNILCDSLGLKPSPNNGTLRLPLKPVGVHDEVSARGVCTTPDQLGTCGNYR</sequence>